<gene>
    <name evidence="1" type="ORF">SteCoe_32224</name>
</gene>
<name>A0A1R2AZI7_9CILI</name>
<comment type="caution">
    <text evidence="1">The sequence shown here is derived from an EMBL/GenBank/DDBJ whole genome shotgun (WGS) entry which is preliminary data.</text>
</comment>
<dbReference type="InterPro" id="IPR043472">
    <property type="entry name" value="Macro_dom-like"/>
</dbReference>
<evidence type="ECO:0000313" key="1">
    <source>
        <dbReference type="EMBL" id="OMJ69929.1"/>
    </source>
</evidence>
<dbReference type="AlphaFoldDB" id="A0A1R2AZI7"/>
<protein>
    <recommendedName>
        <fullName evidence="3">Macro domain-containing protein</fullName>
    </recommendedName>
</protein>
<organism evidence="1 2">
    <name type="scientific">Stentor coeruleus</name>
    <dbReference type="NCBI Taxonomy" id="5963"/>
    <lineage>
        <taxon>Eukaryota</taxon>
        <taxon>Sar</taxon>
        <taxon>Alveolata</taxon>
        <taxon>Ciliophora</taxon>
        <taxon>Postciliodesmatophora</taxon>
        <taxon>Heterotrichea</taxon>
        <taxon>Heterotrichida</taxon>
        <taxon>Stentoridae</taxon>
        <taxon>Stentor</taxon>
    </lineage>
</organism>
<dbReference type="Gene3D" id="3.40.220.10">
    <property type="entry name" value="Leucine Aminopeptidase, subunit E, domain 1"/>
    <property type="match status" value="1"/>
</dbReference>
<sequence length="211" mass="24207">MGGAELELLGIGQQNGTTVLLKKGNCLKEYPYYYTEEFSKPFICRYTLYSDLPGNLALDDGLAKEIIALGEESLLEAIKERGTKRPKSGELLFVQEILTHWESLIFVIIHQLENPNDDDRIEIVEYLKLGLDLAEEKQYDAVVMPGHNMIFKLFPIDEAVRIHFDAIGMFLENRTTSHVKIISLCIEPQDQIEAFLLCAQERFQQYSAWLF</sequence>
<evidence type="ECO:0008006" key="3">
    <source>
        <dbReference type="Google" id="ProtNLM"/>
    </source>
</evidence>
<keyword evidence="2" id="KW-1185">Reference proteome</keyword>
<dbReference type="SUPFAM" id="SSF52949">
    <property type="entry name" value="Macro domain-like"/>
    <property type="match status" value="1"/>
</dbReference>
<reference evidence="1 2" key="1">
    <citation type="submission" date="2016-11" db="EMBL/GenBank/DDBJ databases">
        <title>The macronuclear genome of Stentor coeruleus: a giant cell with tiny introns.</title>
        <authorList>
            <person name="Slabodnick M."/>
            <person name="Ruby J.G."/>
            <person name="Reiff S.B."/>
            <person name="Swart E.C."/>
            <person name="Gosai S."/>
            <person name="Prabakaran S."/>
            <person name="Witkowska E."/>
            <person name="Larue G.E."/>
            <person name="Fisher S."/>
            <person name="Freeman R.M."/>
            <person name="Gunawardena J."/>
            <person name="Chu W."/>
            <person name="Stover N.A."/>
            <person name="Gregory B.D."/>
            <person name="Nowacki M."/>
            <person name="Derisi J."/>
            <person name="Roy S.W."/>
            <person name="Marshall W.F."/>
            <person name="Sood P."/>
        </authorList>
    </citation>
    <scope>NUCLEOTIDE SEQUENCE [LARGE SCALE GENOMIC DNA]</scope>
    <source>
        <strain evidence="1">WM001</strain>
    </source>
</reference>
<dbReference type="EMBL" id="MPUH01001142">
    <property type="protein sequence ID" value="OMJ69929.1"/>
    <property type="molecule type" value="Genomic_DNA"/>
</dbReference>
<accession>A0A1R2AZI7</accession>
<proteinExistence type="predicted"/>
<dbReference type="Proteomes" id="UP000187209">
    <property type="component" value="Unassembled WGS sequence"/>
</dbReference>
<evidence type="ECO:0000313" key="2">
    <source>
        <dbReference type="Proteomes" id="UP000187209"/>
    </source>
</evidence>